<dbReference type="EMBL" id="JELX01000924">
    <property type="protein sequence ID" value="KYF60423.1"/>
    <property type="molecule type" value="Genomic_DNA"/>
</dbReference>
<dbReference type="Proteomes" id="UP000075604">
    <property type="component" value="Unassembled WGS sequence"/>
</dbReference>
<comment type="caution">
    <text evidence="2">The sequence shown here is derived from an EMBL/GenBank/DDBJ whole genome shotgun (WGS) entry which is preliminary data.</text>
</comment>
<dbReference type="GO" id="GO:0003700">
    <property type="term" value="F:DNA-binding transcription factor activity"/>
    <property type="evidence" value="ECO:0007669"/>
    <property type="project" value="InterPro"/>
</dbReference>
<dbReference type="InterPro" id="IPR013325">
    <property type="entry name" value="RNA_pol_sigma_r2"/>
</dbReference>
<dbReference type="Pfam" id="PF07638">
    <property type="entry name" value="Sigma70_ECF"/>
    <property type="match status" value="1"/>
</dbReference>
<evidence type="ECO:0000313" key="2">
    <source>
        <dbReference type="EMBL" id="KYF60423.1"/>
    </source>
</evidence>
<evidence type="ECO:0000259" key="1">
    <source>
        <dbReference type="Pfam" id="PF07638"/>
    </source>
</evidence>
<reference evidence="2 3" key="1">
    <citation type="submission" date="2014-02" db="EMBL/GenBank/DDBJ databases">
        <title>The small core and large imbalanced accessory genome model reveals a collaborative survival strategy of Sorangium cellulosum strains in nature.</title>
        <authorList>
            <person name="Han K."/>
            <person name="Peng R."/>
            <person name="Blom J."/>
            <person name="Li Y.-Z."/>
        </authorList>
    </citation>
    <scope>NUCLEOTIDE SEQUENCE [LARGE SCALE GENOMIC DNA]</scope>
    <source>
        <strain evidence="2 3">So0157-18</strain>
    </source>
</reference>
<gene>
    <name evidence="2" type="ORF">BE04_13120</name>
</gene>
<feature type="domain" description="RNA polymerase sigma-70 ECF-like HTH" evidence="1">
    <location>
        <begin position="100"/>
        <end position="161"/>
    </location>
</feature>
<name>A0A150PY12_SORCE</name>
<accession>A0A150PY12</accession>
<dbReference type="InterPro" id="IPR053812">
    <property type="entry name" value="HTH_Sigma70_ECF-like"/>
</dbReference>
<protein>
    <recommendedName>
        <fullName evidence="1">RNA polymerase sigma-70 ECF-like HTH domain-containing protein</fullName>
    </recommendedName>
</protein>
<dbReference type="Gene3D" id="1.10.1740.10">
    <property type="match status" value="1"/>
</dbReference>
<sequence>MLDIDSIARHTATIDDVLRRWRIPSRDRADIVQEVLLGAWRSMRAGRFQPRPGVPDAVALKRWIVGISWRHASHYATRAHRRYEVLVPSAGRLCQDHAPAPLEQVEARRALDDLRRVDPRFRAVLALTAQGYTIAEIAAEIGHNPNTVWNRLRLGRLWFRRVRRRWRRLARARREHHPRR</sequence>
<organism evidence="2 3">
    <name type="scientific">Sorangium cellulosum</name>
    <name type="common">Polyangium cellulosum</name>
    <dbReference type="NCBI Taxonomy" id="56"/>
    <lineage>
        <taxon>Bacteria</taxon>
        <taxon>Pseudomonadati</taxon>
        <taxon>Myxococcota</taxon>
        <taxon>Polyangia</taxon>
        <taxon>Polyangiales</taxon>
        <taxon>Polyangiaceae</taxon>
        <taxon>Sorangium</taxon>
    </lineage>
</organism>
<dbReference type="SUPFAM" id="SSF88659">
    <property type="entry name" value="Sigma3 and sigma4 domains of RNA polymerase sigma factors"/>
    <property type="match status" value="1"/>
</dbReference>
<dbReference type="InterPro" id="IPR036388">
    <property type="entry name" value="WH-like_DNA-bd_sf"/>
</dbReference>
<proteinExistence type="predicted"/>
<dbReference type="AlphaFoldDB" id="A0A150PY12"/>
<dbReference type="InterPro" id="IPR013324">
    <property type="entry name" value="RNA_pol_sigma_r3/r4-like"/>
</dbReference>
<evidence type="ECO:0000313" key="3">
    <source>
        <dbReference type="Proteomes" id="UP000075604"/>
    </source>
</evidence>
<dbReference type="Gene3D" id="1.10.10.10">
    <property type="entry name" value="Winged helix-like DNA-binding domain superfamily/Winged helix DNA-binding domain"/>
    <property type="match status" value="1"/>
</dbReference>
<dbReference type="GO" id="GO:0006352">
    <property type="term" value="P:DNA-templated transcription initiation"/>
    <property type="evidence" value="ECO:0007669"/>
    <property type="project" value="InterPro"/>
</dbReference>
<dbReference type="SUPFAM" id="SSF88946">
    <property type="entry name" value="Sigma2 domain of RNA polymerase sigma factors"/>
    <property type="match status" value="1"/>
</dbReference>